<feature type="active site" description="Proton acceptor" evidence="4">
    <location>
        <position position="146"/>
    </location>
</feature>
<reference evidence="5 6" key="1">
    <citation type="submission" date="2018-11" db="EMBL/GenBank/DDBJ databases">
        <title>Genomic Encyclopedia of Type Strains, Phase IV (KMG-IV): sequencing the most valuable type-strain genomes for metagenomic binning, comparative biology and taxonomic classification.</title>
        <authorList>
            <person name="Goeker M."/>
        </authorList>
    </citation>
    <scope>NUCLEOTIDE SEQUENCE [LARGE SCALE GENOMIC DNA]</scope>
    <source>
        <strain evidence="5 6">DSM 102936</strain>
    </source>
</reference>
<protein>
    <recommendedName>
        <fullName evidence="4">1,4-dihydroxy-6-naphtoate synthase</fullName>
        <ecNumber evidence="4">4.1.99.29</ecNumber>
    </recommendedName>
    <alternativeName>
        <fullName evidence="4">Menaquinone biosynthetic enzyme MqnD</fullName>
    </alternativeName>
</protein>
<keyword evidence="3 4" id="KW-0456">Lyase</keyword>
<organism evidence="5 6">
    <name type="scientific">Thermodesulfitimonas autotrophica</name>
    <dbReference type="NCBI Taxonomy" id="1894989"/>
    <lineage>
        <taxon>Bacteria</taxon>
        <taxon>Bacillati</taxon>
        <taxon>Bacillota</taxon>
        <taxon>Clostridia</taxon>
        <taxon>Thermoanaerobacterales</taxon>
        <taxon>Thermoanaerobacteraceae</taxon>
        <taxon>Thermodesulfitimonas</taxon>
    </lineage>
</organism>
<comment type="function">
    <text evidence="4">Catalyzes the conversion of cyclic dehypoxanthine futalosine (cyclic DHFL) into 1,4-dihydroxy-6-naphthoate, a step in the biosynthesis of menaquinone (MK, vitamin K2).</text>
</comment>
<comment type="pathway">
    <text evidence="1 4">Quinol/quinone metabolism; menaquinone biosynthesis.</text>
</comment>
<dbReference type="InterPro" id="IPR030869">
    <property type="entry name" value="MqnD"/>
</dbReference>
<evidence type="ECO:0000313" key="5">
    <source>
        <dbReference type="EMBL" id="RPF42748.1"/>
    </source>
</evidence>
<dbReference type="EC" id="4.1.99.29" evidence="4"/>
<gene>
    <name evidence="4" type="primary">mqnD</name>
    <name evidence="5" type="ORF">EDD75_1858</name>
</gene>
<proteinExistence type="inferred from homology"/>
<dbReference type="OrthoDB" id="9809439at2"/>
<evidence type="ECO:0000256" key="2">
    <source>
        <dbReference type="ARBA" id="ARBA00022428"/>
    </source>
</evidence>
<dbReference type="Pfam" id="PF02621">
    <property type="entry name" value="VitK2_biosynth"/>
    <property type="match status" value="1"/>
</dbReference>
<dbReference type="GO" id="GO:0016830">
    <property type="term" value="F:carbon-carbon lyase activity"/>
    <property type="evidence" value="ECO:0007669"/>
    <property type="project" value="UniProtKB-UniRule"/>
</dbReference>
<dbReference type="RefSeq" id="WP_123931313.1">
    <property type="nucleotide sequence ID" value="NZ_RKRE01000003.1"/>
</dbReference>
<accession>A0A3N5AZX9</accession>
<name>A0A3N5AZX9_9THEO</name>
<dbReference type="PANTHER" id="PTHR37167:SF1">
    <property type="entry name" value="1,4-DIHYDROXY-6-NAPHTOATE SYNTHASE"/>
    <property type="match status" value="1"/>
</dbReference>
<evidence type="ECO:0000256" key="3">
    <source>
        <dbReference type="ARBA" id="ARBA00023239"/>
    </source>
</evidence>
<evidence type="ECO:0000313" key="6">
    <source>
        <dbReference type="Proteomes" id="UP000282654"/>
    </source>
</evidence>
<dbReference type="GO" id="GO:0009234">
    <property type="term" value="P:menaquinone biosynthetic process"/>
    <property type="evidence" value="ECO:0007669"/>
    <property type="project" value="UniProtKB-UniRule"/>
</dbReference>
<dbReference type="PANTHER" id="PTHR37167">
    <property type="entry name" value="1,4-DIHYDROXY-6-NAPHTOATE SYNTHASE"/>
    <property type="match status" value="1"/>
</dbReference>
<comment type="similarity">
    <text evidence="4">Belongs to the MqnA/MqnD family. MqnD subfamily.</text>
</comment>
<evidence type="ECO:0000256" key="4">
    <source>
        <dbReference type="HAMAP-Rule" id="MF_00996"/>
    </source>
</evidence>
<dbReference type="Gene3D" id="3.40.190.10">
    <property type="entry name" value="Periplasmic binding protein-like II"/>
    <property type="match status" value="2"/>
</dbReference>
<dbReference type="HAMAP" id="MF_00996">
    <property type="entry name" value="MqnD"/>
    <property type="match status" value="1"/>
</dbReference>
<dbReference type="AlphaFoldDB" id="A0A3N5AZX9"/>
<comment type="caution">
    <text evidence="4">Lacks conserved residue(s) required for the propagation of feature annotation.</text>
</comment>
<keyword evidence="6" id="KW-1185">Reference proteome</keyword>
<dbReference type="SUPFAM" id="SSF53850">
    <property type="entry name" value="Periplasmic binding protein-like II"/>
    <property type="match status" value="1"/>
</dbReference>
<dbReference type="EMBL" id="RKRE01000003">
    <property type="protein sequence ID" value="RPF42748.1"/>
    <property type="molecule type" value="Genomic_DNA"/>
</dbReference>
<dbReference type="UniPathway" id="UPA00079"/>
<comment type="catalytic activity">
    <reaction evidence="4">
        <text>cyclic dehypoxanthinylfutalosinate = 1,4-dihydroxy-6-naphthoate + dihydroxyacetone</text>
        <dbReference type="Rhea" id="RHEA:33087"/>
        <dbReference type="ChEBI" id="CHEBI:16016"/>
        <dbReference type="ChEBI" id="CHEBI:64254"/>
        <dbReference type="ChEBI" id="CHEBI:64270"/>
        <dbReference type="EC" id="4.1.99.29"/>
    </reaction>
</comment>
<sequence>MELTLAHSPDADDAFMFSALALGKIATEGYRFTHVLQDIESLNRAACEGVYDVSAISFHAYPYVAENYLLLPCGASVGDGYGPLVVVREDFPEGKEPAVVAVPGKLTTAYLTLKLWRPAWETVAMPFDAIGPAVASGAVEAGLLIHEGQLTYAREGLKKIVDLGAWWREETGLPLPLGGNVIHRRHAARAALINGILREAIAWALAHREEALAHALTFARGLKRNEADRFVGMYVNEWTLDLGEVGRRAVAALLDRGYRAGLIEAPPRLAWVDG</sequence>
<dbReference type="Proteomes" id="UP000282654">
    <property type="component" value="Unassembled WGS sequence"/>
</dbReference>
<feature type="binding site" evidence="4">
    <location>
        <begin position="108"/>
        <end position="109"/>
    </location>
    <ligand>
        <name>substrate</name>
    </ligand>
</feature>
<dbReference type="InterPro" id="IPR003773">
    <property type="entry name" value="Menaquinone_biosynth"/>
</dbReference>
<evidence type="ECO:0000256" key="1">
    <source>
        <dbReference type="ARBA" id="ARBA00004863"/>
    </source>
</evidence>
<keyword evidence="2 4" id="KW-0474">Menaquinone biosynthesis</keyword>
<dbReference type="CDD" id="cd13636">
    <property type="entry name" value="PBP2_Af1704"/>
    <property type="match status" value="1"/>
</dbReference>
<comment type="caution">
    <text evidence="5">The sequence shown here is derived from an EMBL/GenBank/DDBJ whole genome shotgun (WGS) entry which is preliminary data.</text>
</comment>